<comment type="caution">
    <text evidence="5">The sequence shown here is derived from an EMBL/GenBank/DDBJ whole genome shotgun (WGS) entry which is preliminary data.</text>
</comment>
<evidence type="ECO:0000256" key="1">
    <source>
        <dbReference type="ARBA" id="ARBA00004141"/>
    </source>
</evidence>
<dbReference type="InterPro" id="IPR050327">
    <property type="entry name" value="Proton-linked_MCT"/>
</dbReference>
<feature type="transmembrane region" description="Helical" evidence="3">
    <location>
        <begin position="420"/>
        <end position="444"/>
    </location>
</feature>
<dbReference type="Gene3D" id="1.20.1250.20">
    <property type="entry name" value="MFS general substrate transporter like domains"/>
    <property type="match status" value="1"/>
</dbReference>
<dbReference type="GO" id="GO:0022857">
    <property type="term" value="F:transmembrane transporter activity"/>
    <property type="evidence" value="ECO:0007669"/>
    <property type="project" value="InterPro"/>
</dbReference>
<feature type="transmembrane region" description="Helical" evidence="3">
    <location>
        <begin position="331"/>
        <end position="352"/>
    </location>
</feature>
<feature type="transmembrane region" description="Helical" evidence="3">
    <location>
        <begin position="193"/>
        <end position="216"/>
    </location>
</feature>
<keyword evidence="3" id="KW-1133">Transmembrane helix</keyword>
<dbReference type="PROSITE" id="PS50850">
    <property type="entry name" value="MFS"/>
    <property type="match status" value="1"/>
</dbReference>
<dbReference type="PANTHER" id="PTHR11360:SF287">
    <property type="entry name" value="MFS MONOCARBOXYLATE TRANSPORTER"/>
    <property type="match status" value="1"/>
</dbReference>
<feature type="transmembrane region" description="Helical" evidence="3">
    <location>
        <begin position="249"/>
        <end position="269"/>
    </location>
</feature>
<accession>A0A2G8S1C0</accession>
<feature type="transmembrane region" description="Helical" evidence="3">
    <location>
        <begin position="385"/>
        <end position="408"/>
    </location>
</feature>
<feature type="transmembrane region" description="Helical" evidence="3">
    <location>
        <begin position="168"/>
        <end position="187"/>
    </location>
</feature>
<dbReference type="STRING" id="1077348.A0A2G8S1C0"/>
<organism evidence="5 6">
    <name type="scientific">Ganoderma sinense ZZ0214-1</name>
    <dbReference type="NCBI Taxonomy" id="1077348"/>
    <lineage>
        <taxon>Eukaryota</taxon>
        <taxon>Fungi</taxon>
        <taxon>Dikarya</taxon>
        <taxon>Basidiomycota</taxon>
        <taxon>Agaricomycotina</taxon>
        <taxon>Agaricomycetes</taxon>
        <taxon>Polyporales</taxon>
        <taxon>Polyporaceae</taxon>
        <taxon>Ganoderma</taxon>
    </lineage>
</organism>
<evidence type="ECO:0000256" key="3">
    <source>
        <dbReference type="SAM" id="Phobius"/>
    </source>
</evidence>
<dbReference type="SUPFAM" id="SSF103473">
    <property type="entry name" value="MFS general substrate transporter"/>
    <property type="match status" value="1"/>
</dbReference>
<feature type="domain" description="Major facilitator superfamily (MFS) profile" evidence="4">
    <location>
        <begin position="295"/>
        <end position="492"/>
    </location>
</feature>
<evidence type="ECO:0000256" key="2">
    <source>
        <dbReference type="ARBA" id="ARBA00006727"/>
    </source>
</evidence>
<comment type="similarity">
    <text evidence="2">Belongs to the major facilitator superfamily. Monocarboxylate porter (TC 2.A.1.13) family.</text>
</comment>
<sequence length="492" mass="53326">MDSELIKARDMEAYGQKYELHDLKHEVDASTTGHSSPTNGSHAQLQVLEHSEPQEGTTFQQLAPIDRGFGAWTFCASAFVAEMFIWGFLFRMLKNWSVIVMVSSKVRLRVYATASSDGPSDYYTTHSPFNSSSQVAVAAVGTVGLGIQYGEVLFLSIMFRRYPEYMKAAMWCALALYFTCLFCSSFATKVWQLILLQGVGLGFSGGIMYLPTMILLPQWFSERRGLAGGIIFAGTGVGEKVGLRWTLRIWAIMTCATTGIAFLGIRPRIPVVKRRPGQERPRFIVPQMQYFKSPLFLSFSLTCLVQGLSYFPVSLYIASFTQQLSTPLTATIVLSLFNSAGVVGQVILGYLTDRYAYPWVMFFSSLGSALAAFLLWGFAQGPALIYPFAIIFGALSGGFSAVWPNAAVDCAGRKPENADITYAGTAAFKGVSAVIGPILSGFLLEAGRSTPSLGGYYGRAGYGAVEIFVGSCALATGLGSIVVAAARQRVAS</sequence>
<evidence type="ECO:0000313" key="6">
    <source>
        <dbReference type="Proteomes" id="UP000230002"/>
    </source>
</evidence>
<dbReference type="EMBL" id="AYKW01000034">
    <property type="protein sequence ID" value="PIL27566.1"/>
    <property type="molecule type" value="Genomic_DNA"/>
</dbReference>
<feature type="transmembrane region" description="Helical" evidence="3">
    <location>
        <begin position="135"/>
        <end position="156"/>
    </location>
</feature>
<feature type="transmembrane region" description="Helical" evidence="3">
    <location>
        <begin position="69"/>
        <end position="89"/>
    </location>
</feature>
<comment type="subcellular location">
    <subcellularLocation>
        <location evidence="1">Membrane</location>
        <topology evidence="1">Multi-pass membrane protein</topology>
    </subcellularLocation>
</comment>
<reference evidence="5 6" key="1">
    <citation type="journal article" date="2015" name="Sci. Rep.">
        <title>Chromosome-level genome map provides insights into diverse defense mechanisms in the medicinal fungus Ganoderma sinense.</title>
        <authorList>
            <person name="Zhu Y."/>
            <person name="Xu J."/>
            <person name="Sun C."/>
            <person name="Zhou S."/>
            <person name="Xu H."/>
            <person name="Nelson D.R."/>
            <person name="Qian J."/>
            <person name="Song J."/>
            <person name="Luo H."/>
            <person name="Xiang L."/>
            <person name="Li Y."/>
            <person name="Xu Z."/>
            <person name="Ji A."/>
            <person name="Wang L."/>
            <person name="Lu S."/>
            <person name="Hayward A."/>
            <person name="Sun W."/>
            <person name="Li X."/>
            <person name="Schwartz D.C."/>
            <person name="Wang Y."/>
            <person name="Chen S."/>
        </authorList>
    </citation>
    <scope>NUCLEOTIDE SEQUENCE [LARGE SCALE GENOMIC DNA]</scope>
    <source>
        <strain evidence="5 6">ZZ0214-1</strain>
    </source>
</reference>
<keyword evidence="6" id="KW-1185">Reference proteome</keyword>
<dbReference type="InterPro" id="IPR011701">
    <property type="entry name" value="MFS"/>
</dbReference>
<feature type="transmembrane region" description="Helical" evidence="3">
    <location>
        <begin position="359"/>
        <end position="379"/>
    </location>
</feature>
<evidence type="ECO:0000259" key="4">
    <source>
        <dbReference type="PROSITE" id="PS50850"/>
    </source>
</evidence>
<dbReference type="OrthoDB" id="2213137at2759"/>
<dbReference type="AlphaFoldDB" id="A0A2G8S1C0"/>
<keyword evidence="3" id="KW-0472">Membrane</keyword>
<dbReference type="Pfam" id="PF07690">
    <property type="entry name" value="MFS_1"/>
    <property type="match status" value="1"/>
</dbReference>
<dbReference type="PANTHER" id="PTHR11360">
    <property type="entry name" value="MONOCARBOXYLATE TRANSPORTER"/>
    <property type="match status" value="1"/>
</dbReference>
<proteinExistence type="inferred from homology"/>
<dbReference type="InterPro" id="IPR036259">
    <property type="entry name" value="MFS_trans_sf"/>
</dbReference>
<feature type="transmembrane region" description="Helical" evidence="3">
    <location>
        <begin position="290"/>
        <end position="311"/>
    </location>
</feature>
<dbReference type="InterPro" id="IPR020846">
    <property type="entry name" value="MFS_dom"/>
</dbReference>
<evidence type="ECO:0000313" key="5">
    <source>
        <dbReference type="EMBL" id="PIL27566.1"/>
    </source>
</evidence>
<dbReference type="GO" id="GO:0016020">
    <property type="term" value="C:membrane"/>
    <property type="evidence" value="ECO:0007669"/>
    <property type="project" value="UniProtKB-SubCell"/>
</dbReference>
<gene>
    <name evidence="5" type="ORF">GSI_10717</name>
</gene>
<name>A0A2G8S1C0_9APHY</name>
<protein>
    <submittedName>
        <fullName evidence="5">MFS general substrate transporter</fullName>
    </submittedName>
</protein>
<feature type="transmembrane region" description="Helical" evidence="3">
    <location>
        <begin position="464"/>
        <end position="486"/>
    </location>
</feature>
<dbReference type="Proteomes" id="UP000230002">
    <property type="component" value="Unassembled WGS sequence"/>
</dbReference>
<keyword evidence="3" id="KW-0812">Transmembrane</keyword>